<dbReference type="Pfam" id="PF24790">
    <property type="entry name" value="SAC9_GBDL_1st"/>
    <property type="match status" value="1"/>
</dbReference>
<dbReference type="PROSITE" id="PS50020">
    <property type="entry name" value="WW_DOMAIN_2"/>
    <property type="match status" value="1"/>
</dbReference>
<gene>
    <name evidence="4" type="ORF">ACH5RR_032255</name>
</gene>
<dbReference type="Pfam" id="PF24791">
    <property type="entry name" value="SAC9_C8D"/>
    <property type="match status" value="1"/>
</dbReference>
<keyword evidence="5" id="KW-1185">Reference proteome</keyword>
<feature type="domain" description="WW" evidence="2">
    <location>
        <begin position="507"/>
        <end position="541"/>
    </location>
</feature>
<dbReference type="EMBL" id="JBJUIK010000013">
    <property type="protein sequence ID" value="KAL3506873.1"/>
    <property type="molecule type" value="Genomic_DNA"/>
</dbReference>
<accession>A0ABD2YIN7</accession>
<proteinExistence type="predicted"/>
<dbReference type="Proteomes" id="UP001630127">
    <property type="component" value="Unassembled WGS sequence"/>
</dbReference>
<dbReference type="PROSITE" id="PS01159">
    <property type="entry name" value="WW_DOMAIN_1"/>
    <property type="match status" value="1"/>
</dbReference>
<keyword evidence="1" id="KW-0812">Transmembrane</keyword>
<dbReference type="PANTHER" id="PTHR46817:SF1">
    <property type="entry name" value="SAC DOMAIN-CONTAINING PROTEIN"/>
    <property type="match status" value="1"/>
</dbReference>
<protein>
    <recommendedName>
        <fullName evidence="6">Phosphoinositide phosphatase SAC9</fullName>
    </recommendedName>
</protein>
<evidence type="ECO:0000259" key="2">
    <source>
        <dbReference type="PROSITE" id="PS50020"/>
    </source>
</evidence>
<reference evidence="4 5" key="1">
    <citation type="submission" date="2024-11" db="EMBL/GenBank/DDBJ databases">
        <title>A near-complete genome assembly of Cinchona calisaya.</title>
        <authorList>
            <person name="Lian D.C."/>
            <person name="Zhao X.W."/>
            <person name="Wei L."/>
        </authorList>
    </citation>
    <scope>NUCLEOTIDE SEQUENCE [LARGE SCALE GENOMIC DNA]</scope>
    <source>
        <tissue evidence="4">Nenye</tissue>
    </source>
</reference>
<keyword evidence="1" id="KW-0472">Membrane</keyword>
<dbReference type="SUPFAM" id="SSF51045">
    <property type="entry name" value="WW domain"/>
    <property type="match status" value="1"/>
</dbReference>
<evidence type="ECO:0000313" key="4">
    <source>
        <dbReference type="EMBL" id="KAL3506873.1"/>
    </source>
</evidence>
<dbReference type="PROSITE" id="PS50275">
    <property type="entry name" value="SAC"/>
    <property type="match status" value="1"/>
</dbReference>
<dbReference type="CDD" id="cd00201">
    <property type="entry name" value="WW"/>
    <property type="match status" value="1"/>
</dbReference>
<feature type="domain" description="SAC" evidence="3">
    <location>
        <begin position="146"/>
        <end position="520"/>
    </location>
</feature>
<dbReference type="PANTHER" id="PTHR46817">
    <property type="entry name" value="PHOSPHOINOSITIDE PHOSPHATASE SAC9-RELATED"/>
    <property type="match status" value="1"/>
</dbReference>
<dbReference type="SMART" id="SM00456">
    <property type="entry name" value="WW"/>
    <property type="match status" value="1"/>
</dbReference>
<organism evidence="4 5">
    <name type="scientific">Cinchona calisaya</name>
    <dbReference type="NCBI Taxonomy" id="153742"/>
    <lineage>
        <taxon>Eukaryota</taxon>
        <taxon>Viridiplantae</taxon>
        <taxon>Streptophyta</taxon>
        <taxon>Embryophyta</taxon>
        <taxon>Tracheophyta</taxon>
        <taxon>Spermatophyta</taxon>
        <taxon>Magnoliopsida</taxon>
        <taxon>eudicotyledons</taxon>
        <taxon>Gunneridae</taxon>
        <taxon>Pentapetalae</taxon>
        <taxon>asterids</taxon>
        <taxon>lamiids</taxon>
        <taxon>Gentianales</taxon>
        <taxon>Rubiaceae</taxon>
        <taxon>Cinchonoideae</taxon>
        <taxon>Cinchoneae</taxon>
        <taxon>Cinchona</taxon>
    </lineage>
</organism>
<keyword evidence="1" id="KW-1133">Transmembrane helix</keyword>
<name>A0ABD2YIN7_9GENT</name>
<dbReference type="InterPro" id="IPR036020">
    <property type="entry name" value="WW_dom_sf"/>
</dbReference>
<dbReference type="InterPro" id="IPR002013">
    <property type="entry name" value="SAC_dom"/>
</dbReference>
<feature type="transmembrane region" description="Helical" evidence="1">
    <location>
        <begin position="81"/>
        <end position="100"/>
    </location>
</feature>
<evidence type="ECO:0000259" key="3">
    <source>
        <dbReference type="PROSITE" id="PS50275"/>
    </source>
</evidence>
<dbReference type="InterPro" id="IPR057557">
    <property type="entry name" value="SAC9_C8D"/>
</dbReference>
<dbReference type="InterPro" id="IPR057554">
    <property type="entry name" value="SAC9_C"/>
</dbReference>
<evidence type="ECO:0008006" key="6">
    <source>
        <dbReference type="Google" id="ProtNLM"/>
    </source>
</evidence>
<comment type="caution">
    <text evidence="4">The sequence shown here is derived from an EMBL/GenBank/DDBJ whole genome shotgun (WGS) entry which is preliminary data.</text>
</comment>
<dbReference type="InterPro" id="IPR057555">
    <property type="entry name" value="SAC9_GBDL_1st"/>
</dbReference>
<evidence type="ECO:0000313" key="5">
    <source>
        <dbReference type="Proteomes" id="UP001630127"/>
    </source>
</evidence>
<dbReference type="Pfam" id="PF24765">
    <property type="entry name" value="SAC9_C"/>
    <property type="match status" value="1"/>
</dbReference>
<dbReference type="Pfam" id="PF02383">
    <property type="entry name" value="Syja_N"/>
    <property type="match status" value="1"/>
</dbReference>
<dbReference type="InterPro" id="IPR001202">
    <property type="entry name" value="WW_dom"/>
</dbReference>
<dbReference type="Pfam" id="PF24789">
    <property type="entry name" value="SAC9_GBDL_2nd"/>
    <property type="match status" value="1"/>
</dbReference>
<dbReference type="Gene3D" id="2.20.70.10">
    <property type="match status" value="1"/>
</dbReference>
<sequence length="1635" mass="181128">MESPGKHLRDTSVVVVTLDSSEVYIVVSLSSRTDSQVIYVDPTTGSLCHTAKPGFDVFQSQNEALDFITNGKKSLCKSVTYARALLGYAALGSFGLVLVATKLTATIPNLPGGGCVYTVTESQWIKISLQNPQPQGRGEMKNLQELTDLDIDGKYYFCETRDLTRPFPSRMTLKNPDEEFVWNIWFSNSFKNIGLPQHCVTLLQGFADCRTFGSLGQQEGVVALLARRSRLHPGTRYLARGINSCYSTGNEVECEQLVWVRRRDGQSIPFNTYIWRRGTIPIWWGAELKITAAEAEIYVSDRDPYKGSPQYFERLTKRYDTRNLDVAVVGNHKRSALVPIVCVNLLRYGEGKSESILVQHFEESLNYIRSTGKLPYTRVHLINYDWHASIKLKGEQQTIEGLWYLLKAPTVSIGISEGDYLPSRQRLQNCKGEIIYTDDFDGAFCLRSHQNGVIRFNCADSLDRTNAASYFGSLQVFVEQCRRLGISLDSDIAYGYQSTNNYGGYTAPLPPGWEKRSDDVMGKSYYIDHNTRTTTWDHPCPDKPWKRFDMTFEEFKRSTILSPVSQLADLFLIAGDIHATLYTGSKAMHSQILSIFNEETGGKFKQFSAAQNMKITLQRRYNNAVVDSSRQKQFEIFLGLRLFRHLPSVVLQPLHVPSRPFGCFLKPVASMIPSSDGGAGLLTFRTKDLIWVCPQGADVVELFIYLSEPCHVSQLLLTISHGADDSTFPSTVDVRTGRYLDGLKLLVEGASIPQCASGTKILIPLPRPISAEDMAITGAGARLHTEDTSYLSLLYDFEELEGELDFLTRVVALTFYPTISGRSPMTLGEIEILGVSLPWRFIFTREGPGARFFKRANANQKEANPFLSGTNMNPFSDALSDDNVLSLGQADKSASSWSDLLTGEERNLDSISEPVVEAVVHEGSDLLDFLDDAIVHNQNGGNKEAKVISSQEPSDNSTQQYIKCFKLLSGPQMERQLEFMEAMKLEIERLRLNLSAAQRDRALLAVGVDPASINPNLLLEDSYMGRLCWVVQKLALLGHTSFEDKITAAIGLEMTDDGVIDFWNITGFGESCLGGTCQVRAEGESPARASSASMSSTVSQSFFLCSECERKVCKVCCAGKGALLFSSFNSREASNLGANSQGGSSHGSIADVSSSRSATLDGVICKPCCQDVVLDALTLDYVRVLISKRKGSRADDAANKALDHVMGFAAMDSVPESCLSSQSAAKIFRQLMNGEESLAEFPYASFLHPVETAVGSAPFLSLLAPLDSGSHHSYWRAPASASSVDLVIVLNNLSDVSGVILLVSPCGYSMSDTPIVQIWASNKINKEERSCVGKWDVHSLIKSSSELCGPEKSCEEKVPRHVRFAFRNPVRCRFVWITLRLQKTGSSSVSFEKDLNLLSLDENPFAELTRRASFGGPVECDPCLHAKRILVVGSPMRKGTEASPGDMHQTSVRNWLDKAPPVNRFKVPVEAERLTNNDLVLEQFLPPASPMLAGFRLDGFSAIKPRVLHSPSDVNIWDMSSDLLDDRLISPAVLYVQVSVFQEPHNMVTIAEFRLPEVKAWTPMYFDFPRQINTRRIAFRLLGDIAAFADDPAEQDDSDSRSRLLASGLSLSGRVKLYYYADPYELGKWGSLSAV</sequence>
<evidence type="ECO:0000256" key="1">
    <source>
        <dbReference type="SAM" id="Phobius"/>
    </source>
</evidence>
<dbReference type="Pfam" id="PF00397">
    <property type="entry name" value="WW"/>
    <property type="match status" value="1"/>
</dbReference>
<dbReference type="InterPro" id="IPR057553">
    <property type="entry name" value="SAC9_GBDL_2nd"/>
</dbReference>